<keyword evidence="1" id="KW-0175">Coiled coil</keyword>
<dbReference type="PANTHER" id="PTHR22796">
    <property type="entry name" value="URG4-RELATED"/>
    <property type="match status" value="1"/>
</dbReference>
<feature type="domain" description="VLIG-type G" evidence="2">
    <location>
        <begin position="315"/>
        <end position="441"/>
    </location>
</feature>
<dbReference type="InterPro" id="IPR030383">
    <property type="entry name" value="G_VLIG_dom"/>
</dbReference>
<evidence type="ECO:0000256" key="1">
    <source>
        <dbReference type="SAM" id="Coils"/>
    </source>
</evidence>
<dbReference type="PANTHER" id="PTHR22796:SF1">
    <property type="entry name" value="VWFA DOMAIN-CONTAINING PROTEIN"/>
    <property type="match status" value="1"/>
</dbReference>
<proteinExistence type="predicted"/>
<dbReference type="Pfam" id="PF25683">
    <property type="entry name" value="URGCP_GTPase"/>
    <property type="match status" value="1"/>
</dbReference>
<gene>
    <name evidence="3" type="ORF">Cvel_10451</name>
</gene>
<protein>
    <recommendedName>
        <fullName evidence="2">VLIG-type G domain-containing protein</fullName>
    </recommendedName>
</protein>
<dbReference type="Gene3D" id="3.40.50.300">
    <property type="entry name" value="P-loop containing nucleotide triphosphate hydrolases"/>
    <property type="match status" value="1"/>
</dbReference>
<reference evidence="3" key="1">
    <citation type="submission" date="2014-11" db="EMBL/GenBank/DDBJ databases">
        <authorList>
            <person name="Otto D Thomas"/>
            <person name="Naeem Raeece"/>
        </authorList>
    </citation>
    <scope>NUCLEOTIDE SEQUENCE</scope>
</reference>
<evidence type="ECO:0000313" key="3">
    <source>
        <dbReference type="EMBL" id="CEM51184.1"/>
    </source>
</evidence>
<dbReference type="PROSITE" id="PS51717">
    <property type="entry name" value="G_VLIG"/>
    <property type="match status" value="1"/>
</dbReference>
<dbReference type="InterPro" id="IPR027417">
    <property type="entry name" value="P-loop_NTPase"/>
</dbReference>
<accession>A0A0G4I2N0</accession>
<dbReference type="GO" id="GO:0005525">
    <property type="term" value="F:GTP binding"/>
    <property type="evidence" value="ECO:0007669"/>
    <property type="project" value="InterPro"/>
</dbReference>
<evidence type="ECO:0000259" key="2">
    <source>
        <dbReference type="PROSITE" id="PS51717"/>
    </source>
</evidence>
<organism evidence="3">
    <name type="scientific">Chromera velia CCMP2878</name>
    <dbReference type="NCBI Taxonomy" id="1169474"/>
    <lineage>
        <taxon>Eukaryota</taxon>
        <taxon>Sar</taxon>
        <taxon>Alveolata</taxon>
        <taxon>Colpodellida</taxon>
        <taxon>Chromeraceae</taxon>
        <taxon>Chromera</taxon>
    </lineage>
</organism>
<name>A0A0G4I2N0_9ALVE</name>
<feature type="coiled-coil region" evidence="1">
    <location>
        <begin position="457"/>
        <end position="487"/>
    </location>
</feature>
<dbReference type="GO" id="GO:0003924">
    <property type="term" value="F:GTPase activity"/>
    <property type="evidence" value="ECO:0007669"/>
    <property type="project" value="InterPro"/>
</dbReference>
<dbReference type="VEuPathDB" id="CryptoDB:Cvel_10451"/>
<sequence length="1295" mass="146740">MRERVGNRFSTSVHVPNRCLLPVDMLPRKLTGCLRKAKEVRTKESDVGPFPCFSRVLDLYQDSKAGKPVDGITNARSDFDLKVRKLLDENLPGDRLFASYLFPIKSATSKLAKQERLFADIQQGRVDGADHGQVAAEIDRLRRQRREYQHSDVMRFFARLLVSGNSTKLSEFQRVLEEWKQPDITRLSAEEGGLQEQIAKLTLGEAKSARAADLRSRLASTNRLLDEMDLSHEGFLGEVTAVLDIHTDPADQRTALRMLDPSLTVERVRKVCMQQIQAALPQQILMGDPLHIAGSFVGEILCSLGESPADAQRIEGNLKVVSIIGAQSSAKSTLLNFLFGCGFATRAGRCTKGLYASLLTYKAPGGGERFLLVLDSEGLMSVVTRSNVFDQQITLLCLACSHLVIVNHKGEISRTLQNLMEVALWALGELRELKKIRPKIVFVLRDQNEFREEEVHRRMLARMKQALKEAATEANQELHELLDLQEDGVFLMPAAFCMRKEFAERALLLRGKIFEWLEGVDSSSTVEFASLAAWQMHCSSIFGALVNEGATLLDFKGLYEVRMVQKVKELVLSLSSEVVNTPGSGLQNALQTLVENLESSLGGVGSAEDQSVIEDEQARFVRESETARRLHLQILEKKFDEGAASLDAREEILQRFRPQLEAAIDRAVGIATEAANRIVKKARERQRQRSLEQGFQQKLREAGVLLRRPEWHSVAAIQDVRVLEYVQQAERRVLFPNNLDADTFVAKHCNQRVSLNPGTWFSQQAPKPEETAKAFEVFKEEVDCLLDTCQEIEEDELKRIGSGGNPSDMTRQVLEKAYVAAEKTMSHRIPELLRQETSYQIKSKYELLGLTRFSIVAQLAKRRCERRREEREQKRRQLEVEGETRLAEHLDLLRVSRDSLQLANRYAAKLFESTSREVLDASVDSIALRVSARVQAEMPHPRTSCQRAFHVSFERRNLPECIKYILCPDLFVEELFDETWEHCRREKSSGTSLTWLTHAKCIEIAHHRHHRCSNHLLGAFNGAFAGSGVPSLATCDSVETMSSEWRRGGGPYTPFLEHLAEHDPSWVRGFQETVPLEAKVSSEVVKEVWMRTRRFFLDVWRRPDVFPADMRQFDNMTAPVWKLLPPPRYWKHANLGVKGTWALQKWPVHLEQHCLLEQWATWQGSGEPLDKLLPLVMLRQEDHFRIGTALRQALIARRGWNAFMILRHLTSSEPVSDSTVWVDKMVTQAKPASLSSLPLFLRAAFSRTRLTVFRSEGSDLEWFARHAVAGLQEPLKTSQPFAAVLRRGAGALSLD</sequence>
<dbReference type="SUPFAM" id="SSF52540">
    <property type="entry name" value="P-loop containing nucleoside triphosphate hydrolases"/>
    <property type="match status" value="1"/>
</dbReference>
<dbReference type="EMBL" id="CDMZ01004872">
    <property type="protein sequence ID" value="CEM51184.1"/>
    <property type="molecule type" value="Genomic_DNA"/>
</dbReference>